<keyword evidence="2" id="KW-0472">Membrane</keyword>
<name>A0A4R6TAY8_9FLAO</name>
<dbReference type="OrthoDB" id="9803111at2"/>
<dbReference type="CDD" id="cd05237">
    <property type="entry name" value="UDP_invert_4-6DH_SDR_e"/>
    <property type="match status" value="1"/>
</dbReference>
<evidence type="ECO:0000256" key="2">
    <source>
        <dbReference type="SAM" id="Phobius"/>
    </source>
</evidence>
<dbReference type="InterPro" id="IPR051203">
    <property type="entry name" value="Polysaccharide_Synthase-Rel"/>
</dbReference>
<reference evidence="4 5" key="1">
    <citation type="submission" date="2019-03" db="EMBL/GenBank/DDBJ databases">
        <title>Genomic Encyclopedia of Type Strains, Phase III (KMG-III): the genomes of soil and plant-associated and newly described type strains.</title>
        <authorList>
            <person name="Whitman W."/>
        </authorList>
    </citation>
    <scope>NUCLEOTIDE SEQUENCE [LARGE SCALE GENOMIC DNA]</scope>
    <source>
        <strain evidence="4 5">CECT 8283</strain>
    </source>
</reference>
<organism evidence="4 5">
    <name type="scientific">Tenacibaculum caenipelagi</name>
    <dbReference type="NCBI Taxonomy" id="1325435"/>
    <lineage>
        <taxon>Bacteria</taxon>
        <taxon>Pseudomonadati</taxon>
        <taxon>Bacteroidota</taxon>
        <taxon>Flavobacteriia</taxon>
        <taxon>Flavobacteriales</taxon>
        <taxon>Flavobacteriaceae</taxon>
        <taxon>Tenacibaculum</taxon>
    </lineage>
</organism>
<proteinExistence type="inferred from homology"/>
<feature type="transmembrane region" description="Helical" evidence="2">
    <location>
        <begin position="17"/>
        <end position="38"/>
    </location>
</feature>
<evidence type="ECO:0000313" key="5">
    <source>
        <dbReference type="Proteomes" id="UP000295390"/>
    </source>
</evidence>
<dbReference type="Pfam" id="PF02719">
    <property type="entry name" value="Polysacc_synt_2"/>
    <property type="match status" value="1"/>
</dbReference>
<feature type="transmembrane region" description="Helical" evidence="2">
    <location>
        <begin position="119"/>
        <end position="138"/>
    </location>
</feature>
<keyword evidence="2" id="KW-1133">Transmembrane helix</keyword>
<dbReference type="SUPFAM" id="SSF51735">
    <property type="entry name" value="NAD(P)-binding Rossmann-fold domains"/>
    <property type="match status" value="2"/>
</dbReference>
<evidence type="ECO:0000256" key="1">
    <source>
        <dbReference type="ARBA" id="ARBA00007430"/>
    </source>
</evidence>
<dbReference type="EMBL" id="SNYH01000005">
    <property type="protein sequence ID" value="TDQ24076.1"/>
    <property type="molecule type" value="Genomic_DNA"/>
</dbReference>
<feature type="transmembrane region" description="Helical" evidence="2">
    <location>
        <begin position="83"/>
        <end position="107"/>
    </location>
</feature>
<gene>
    <name evidence="4" type="ORF">DFQ07_2621</name>
</gene>
<dbReference type="Gene3D" id="3.40.50.720">
    <property type="entry name" value="NAD(P)-binding Rossmann-like Domain"/>
    <property type="match status" value="2"/>
</dbReference>
<dbReference type="InterPro" id="IPR003869">
    <property type="entry name" value="Polysac_CapD-like"/>
</dbReference>
<evidence type="ECO:0000313" key="4">
    <source>
        <dbReference type="EMBL" id="TDQ24076.1"/>
    </source>
</evidence>
<accession>A0A4R6TAY8</accession>
<protein>
    <submittedName>
        <fullName evidence="4">FlaA1/EpsC-like NDP-sugar epimerase</fullName>
    </submittedName>
</protein>
<feature type="domain" description="Polysaccharide biosynthesis protein CapD-like" evidence="3">
    <location>
        <begin position="295"/>
        <end position="579"/>
    </location>
</feature>
<dbReference type="RefSeq" id="WP_133537428.1">
    <property type="nucleotide sequence ID" value="NZ_SNYH01000005.1"/>
</dbReference>
<keyword evidence="5" id="KW-1185">Reference proteome</keyword>
<sequence>MTKSLILKALNKHTSKWLVLIIDIILVCISFVLAYTVRFNASLDFDFYSLYYQLPFIALVALISFLAVGSYRGIIRHTGTRDAFNVFVGTTLLSTITASIVLINNFFRVFPAFTIPKSIIIIHYLISVLILVISRFVFKAFYEIISTELSSITNVLIYGAGDSGLITYGALNRDTKNKYEIVGFIDDDVKKIGKKLDRIKIYDGKRIDKEFINSKKVNEIIISIQNIKSEKLLYLTDHLFTLGVQVKIVPPLSKWIDGDLEANQIKQVKIEDLLDRKPISIDNPIVKRDVNNKIILVTGAAGSIGSEISRQLSFYNHKHLVLIDQAESPLYDLQQELIQQDRKNFTSIVADVRDQVRMNEIFEEFKPQKVFHAAAYKHVPLMEMSPYEAVKINIGGTKNIADLSKKHNVERFVMVSTDKAVNPTNVMGATKRVAEMYISYLSNLKNHTTKFTTTRFGNVLGSNGSVIPLFKRQIENGGPLTVTHKEITRYFMTIPEACRLVLEAGTMGNGGEIYIFDMGKSVKIYDVAKRMIHLSGLQFPEDIDIKITGLRPGEKLYEELLANGENTTPTYHEKIMIAKNQPIDYTYINRKIEELCLSNQNHNNKKTVQLIKEIVPEYISNNSIYEKLDISSKN</sequence>
<dbReference type="Proteomes" id="UP000295390">
    <property type="component" value="Unassembled WGS sequence"/>
</dbReference>
<dbReference type="Pfam" id="PF13727">
    <property type="entry name" value="CoA_binding_3"/>
    <property type="match status" value="1"/>
</dbReference>
<dbReference type="AlphaFoldDB" id="A0A4R6TAY8"/>
<dbReference type="PANTHER" id="PTHR43318:SF1">
    <property type="entry name" value="POLYSACCHARIDE BIOSYNTHESIS PROTEIN EPSC-RELATED"/>
    <property type="match status" value="1"/>
</dbReference>
<comment type="caution">
    <text evidence="4">The sequence shown here is derived from an EMBL/GenBank/DDBJ whole genome shotgun (WGS) entry which is preliminary data.</text>
</comment>
<comment type="similarity">
    <text evidence="1">Belongs to the polysaccharide synthase family.</text>
</comment>
<keyword evidence="2" id="KW-0812">Transmembrane</keyword>
<feature type="transmembrane region" description="Helical" evidence="2">
    <location>
        <begin position="50"/>
        <end position="71"/>
    </location>
</feature>
<evidence type="ECO:0000259" key="3">
    <source>
        <dbReference type="Pfam" id="PF02719"/>
    </source>
</evidence>
<dbReference type="InterPro" id="IPR036291">
    <property type="entry name" value="NAD(P)-bd_dom_sf"/>
</dbReference>
<dbReference type="PANTHER" id="PTHR43318">
    <property type="entry name" value="UDP-N-ACETYLGLUCOSAMINE 4,6-DEHYDRATASE"/>
    <property type="match status" value="1"/>
</dbReference>